<keyword evidence="10" id="KW-0807">Transducer</keyword>
<keyword evidence="8" id="KW-0675">Receptor</keyword>
<keyword evidence="6" id="KW-0297">G-protein coupled receptor</keyword>
<dbReference type="PANTHER" id="PTHR45620:SF15">
    <property type="entry name" value="DIURETIC HORMONE 44 RECEPTOR 1-RELATED"/>
    <property type="match status" value="1"/>
</dbReference>
<dbReference type="InterPro" id="IPR050332">
    <property type="entry name" value="GPCR_2"/>
</dbReference>
<dbReference type="eggNOG" id="KOG4564">
    <property type="taxonomic scope" value="Eukaryota"/>
</dbReference>
<dbReference type="PROSITE" id="PS50227">
    <property type="entry name" value="G_PROTEIN_RECEP_F2_3"/>
    <property type="match status" value="1"/>
</dbReference>
<evidence type="ECO:0000256" key="7">
    <source>
        <dbReference type="ARBA" id="ARBA00023136"/>
    </source>
</evidence>
<evidence type="ECO:0000259" key="13">
    <source>
        <dbReference type="PROSITE" id="PS50261"/>
    </source>
</evidence>
<evidence type="ECO:0000259" key="12">
    <source>
        <dbReference type="PROSITE" id="PS50227"/>
    </source>
</evidence>
<evidence type="ECO:0000256" key="1">
    <source>
        <dbReference type="ARBA" id="ARBA00004651"/>
    </source>
</evidence>
<evidence type="ECO:0000256" key="11">
    <source>
        <dbReference type="SAM" id="Phobius"/>
    </source>
</evidence>
<dbReference type="Gene3D" id="1.20.1070.10">
    <property type="entry name" value="Rhodopsin 7-helix transmembrane proteins"/>
    <property type="match status" value="2"/>
</dbReference>
<dbReference type="GO" id="GO:0007166">
    <property type="term" value="P:cell surface receptor signaling pathway"/>
    <property type="evidence" value="ECO:0007669"/>
    <property type="project" value="InterPro"/>
</dbReference>
<feature type="domain" description="G-protein coupled receptors family 2 profile 1" evidence="12">
    <location>
        <begin position="193"/>
        <end position="270"/>
    </location>
</feature>
<dbReference type="GO" id="GO:0017046">
    <property type="term" value="F:peptide hormone binding"/>
    <property type="evidence" value="ECO:0007669"/>
    <property type="project" value="TreeGrafter"/>
</dbReference>
<feature type="transmembrane region" description="Helical" evidence="11">
    <location>
        <begin position="484"/>
        <end position="504"/>
    </location>
</feature>
<feature type="transmembrane region" description="Helical" evidence="11">
    <location>
        <begin position="290"/>
        <end position="313"/>
    </location>
</feature>
<evidence type="ECO:0000256" key="10">
    <source>
        <dbReference type="ARBA" id="ARBA00023224"/>
    </source>
</evidence>
<comment type="subcellular location">
    <subcellularLocation>
        <location evidence="1">Cell membrane</location>
        <topology evidence="1">Multi-pass membrane protein</topology>
    </subcellularLocation>
</comment>
<dbReference type="Pfam" id="PF02793">
    <property type="entry name" value="HRM"/>
    <property type="match status" value="1"/>
</dbReference>
<dbReference type="PROSITE" id="PS50261">
    <property type="entry name" value="G_PROTEIN_RECEP_F2_4"/>
    <property type="match status" value="1"/>
</dbReference>
<keyword evidence="3" id="KW-1003">Cell membrane</keyword>
<evidence type="ECO:0000256" key="8">
    <source>
        <dbReference type="ARBA" id="ARBA00023170"/>
    </source>
</evidence>
<dbReference type="EnsemblMetazoa" id="SMAR015264-RA">
    <property type="protein sequence ID" value="SMAR015264-PA"/>
    <property type="gene ID" value="SMAR015264"/>
</dbReference>
<keyword evidence="4 11" id="KW-0812">Transmembrane</keyword>
<evidence type="ECO:0000313" key="14">
    <source>
        <dbReference type="EnsemblMetazoa" id="SMAR015264-PA"/>
    </source>
</evidence>
<keyword evidence="9" id="KW-0325">Glycoprotein</keyword>
<dbReference type="PANTHER" id="PTHR45620">
    <property type="entry name" value="PDF RECEPTOR-LIKE PROTEIN-RELATED"/>
    <property type="match status" value="1"/>
</dbReference>
<dbReference type="PhylomeDB" id="T1JN35"/>
<feature type="transmembrane region" description="Helical" evidence="11">
    <location>
        <begin position="600"/>
        <end position="621"/>
    </location>
</feature>
<feature type="domain" description="G-protein coupled receptors family 2 profile 2" evidence="13">
    <location>
        <begin position="288"/>
        <end position="758"/>
    </location>
</feature>
<protein>
    <recommendedName>
        <fullName evidence="16">G-protein coupled receptors family 2 profile 2 domain-containing protein</fullName>
    </recommendedName>
</protein>
<reference evidence="14" key="2">
    <citation type="submission" date="2015-02" db="UniProtKB">
        <authorList>
            <consortium name="EnsemblMetazoa"/>
        </authorList>
    </citation>
    <scope>IDENTIFICATION</scope>
</reference>
<comment type="similarity">
    <text evidence="2">Belongs to the G-protein coupled receptor 2 family.</text>
</comment>
<name>T1JN35_STRMM</name>
<accession>T1JN35</accession>
<keyword evidence="7 11" id="KW-0472">Membrane</keyword>
<dbReference type="HOGENOM" id="CLU_367863_0_0_1"/>
<evidence type="ECO:0000256" key="2">
    <source>
        <dbReference type="ARBA" id="ARBA00005314"/>
    </source>
</evidence>
<dbReference type="SMART" id="SM00008">
    <property type="entry name" value="HormR"/>
    <property type="match status" value="1"/>
</dbReference>
<dbReference type="InterPro" id="IPR017983">
    <property type="entry name" value="GPCR_2_secretin-like_CS"/>
</dbReference>
<evidence type="ECO:0000256" key="5">
    <source>
        <dbReference type="ARBA" id="ARBA00022989"/>
    </source>
</evidence>
<feature type="transmembrane region" description="Helical" evidence="11">
    <location>
        <begin position="712"/>
        <end position="734"/>
    </location>
</feature>
<dbReference type="EMBL" id="JH431784">
    <property type="status" value="NOT_ANNOTATED_CDS"/>
    <property type="molecule type" value="Genomic_DNA"/>
</dbReference>
<dbReference type="AlphaFoldDB" id="T1JN35"/>
<dbReference type="GO" id="GO:0007188">
    <property type="term" value="P:adenylate cyclase-modulating G protein-coupled receptor signaling pathway"/>
    <property type="evidence" value="ECO:0007669"/>
    <property type="project" value="TreeGrafter"/>
</dbReference>
<evidence type="ECO:0000313" key="15">
    <source>
        <dbReference type="Proteomes" id="UP000014500"/>
    </source>
</evidence>
<sequence>NAKFLFISLEKIFYAFSSVLQVVLFHKLHLSLSSISNPYRKNIYGYGIFLSIIYEKVEKFKAITMNDTRVPFPYYTLRNKLRGKVSHLSLDVSVTLKHFMNEDVSAFNIKEFYTQVLLKEETDKGKRERGLQAVTYIDTHLRKYSSKWAFDTIKCSKTSSKLGGLRLKFIKTKTISINVGGEEFLSYSVVITSCVLHLRIGFVFLGLYCNTSYDRISCWPTTKAGSLAIIPCFAELRGIKYDVNDNASRLCQQDGIWERNSNYSNCKIIHEHHHWHLLMNNDDVNRWTMVIYYTGYSLSLAALIVALSIFITFNEIVGLCCKMGPQHEISRFSTKTNEQLCLGFILDCYYKKKKILKFGSPCVHTKIEKDIFRIFSQFVIREFVVMRLNCIRYLKENFMLEELDLRCLRNTFHTNLLLTYVLVNLTWICTALAPVIHSNSQSGACVLVILLLYFQGTNFFWMFVEGFYLYLLVVRTFQAGKVKLYIYMLIGWEFPKFSILLMHAKHYKHNFLLLDMLHCYKSATGSIFLSTLLAESHGVLFANGCNRNLGNYKSRTDGTNGRPFINIRTNGNRMPVDTESFVRLHLLLSNSSSLKCKYKLLRINILFLIQIMWVLITKLRVSTSAESQQYRKCRSSQTFYDIHFAVVSKLSQIAFLVFQHCSIHTHAHTGKKGKKSVRCQYNALRCSTDGRRQTIKSFNALEMKLIKWKKKAAKALLVLIPLLGVTYILFITAPDPNKDLSAAIFAYIRAFLLSTQYK</sequence>
<feature type="transmembrane region" description="Helical" evidence="11">
    <location>
        <begin position="448"/>
        <end position="472"/>
    </location>
</feature>
<dbReference type="PRINTS" id="PR01127">
    <property type="entry name" value="DIUHORMONER"/>
</dbReference>
<dbReference type="GO" id="GO:0008036">
    <property type="term" value="F:diuretic hormone receptor activity"/>
    <property type="evidence" value="ECO:0007669"/>
    <property type="project" value="InterPro"/>
</dbReference>
<reference evidence="15" key="1">
    <citation type="submission" date="2011-05" db="EMBL/GenBank/DDBJ databases">
        <authorList>
            <person name="Richards S.R."/>
            <person name="Qu J."/>
            <person name="Jiang H."/>
            <person name="Jhangiani S.N."/>
            <person name="Agravi P."/>
            <person name="Goodspeed R."/>
            <person name="Gross S."/>
            <person name="Mandapat C."/>
            <person name="Jackson L."/>
            <person name="Mathew T."/>
            <person name="Pu L."/>
            <person name="Thornton R."/>
            <person name="Saada N."/>
            <person name="Wilczek-Boney K.B."/>
            <person name="Lee S."/>
            <person name="Kovar C."/>
            <person name="Wu Y."/>
            <person name="Scherer S.E."/>
            <person name="Worley K.C."/>
            <person name="Muzny D.M."/>
            <person name="Gibbs R."/>
        </authorList>
    </citation>
    <scope>NUCLEOTIDE SEQUENCE</scope>
    <source>
        <strain evidence="15">Brora</strain>
    </source>
</reference>
<evidence type="ECO:0000256" key="4">
    <source>
        <dbReference type="ARBA" id="ARBA00022692"/>
    </source>
</evidence>
<dbReference type="InterPro" id="IPR036445">
    <property type="entry name" value="GPCR_2_extracell_dom_sf"/>
</dbReference>
<evidence type="ECO:0000256" key="3">
    <source>
        <dbReference type="ARBA" id="ARBA00022475"/>
    </source>
</evidence>
<dbReference type="PROSITE" id="PS00649">
    <property type="entry name" value="G_PROTEIN_RECEP_F2_1"/>
    <property type="match status" value="1"/>
</dbReference>
<evidence type="ECO:0000256" key="9">
    <source>
        <dbReference type="ARBA" id="ARBA00023180"/>
    </source>
</evidence>
<dbReference type="PRINTS" id="PR00249">
    <property type="entry name" value="GPCRSECRETIN"/>
</dbReference>
<dbReference type="GO" id="GO:0005886">
    <property type="term" value="C:plasma membrane"/>
    <property type="evidence" value="ECO:0007669"/>
    <property type="project" value="UniProtKB-SubCell"/>
</dbReference>
<dbReference type="SUPFAM" id="SSF111418">
    <property type="entry name" value="Hormone receptor domain"/>
    <property type="match status" value="1"/>
</dbReference>
<dbReference type="GO" id="GO:0008528">
    <property type="term" value="F:G protein-coupled peptide receptor activity"/>
    <property type="evidence" value="ECO:0007669"/>
    <property type="project" value="TreeGrafter"/>
</dbReference>
<dbReference type="InterPro" id="IPR002001">
    <property type="entry name" value="GPCR_2_diuretic_rcpt"/>
</dbReference>
<dbReference type="InterPro" id="IPR001879">
    <property type="entry name" value="GPCR_2_extracellular_dom"/>
</dbReference>
<feature type="transmembrane region" description="Helical" evidence="11">
    <location>
        <begin position="416"/>
        <end position="436"/>
    </location>
</feature>
<dbReference type="InterPro" id="IPR017981">
    <property type="entry name" value="GPCR_2-like_7TM"/>
</dbReference>
<evidence type="ECO:0008006" key="16">
    <source>
        <dbReference type="Google" id="ProtNLM"/>
    </source>
</evidence>
<proteinExistence type="inferred from homology"/>
<keyword evidence="5 11" id="KW-1133">Transmembrane helix</keyword>
<organism evidence="14 15">
    <name type="scientific">Strigamia maritima</name>
    <name type="common">European centipede</name>
    <name type="synonym">Geophilus maritimus</name>
    <dbReference type="NCBI Taxonomy" id="126957"/>
    <lineage>
        <taxon>Eukaryota</taxon>
        <taxon>Metazoa</taxon>
        <taxon>Ecdysozoa</taxon>
        <taxon>Arthropoda</taxon>
        <taxon>Myriapoda</taxon>
        <taxon>Chilopoda</taxon>
        <taxon>Pleurostigmophora</taxon>
        <taxon>Geophilomorpha</taxon>
        <taxon>Linotaeniidae</taxon>
        <taxon>Strigamia</taxon>
    </lineage>
</organism>
<dbReference type="STRING" id="126957.T1JN35"/>
<dbReference type="InterPro" id="IPR000832">
    <property type="entry name" value="GPCR_2_secretin-like"/>
</dbReference>
<keyword evidence="15" id="KW-1185">Reference proteome</keyword>
<dbReference type="Proteomes" id="UP000014500">
    <property type="component" value="Unassembled WGS sequence"/>
</dbReference>
<evidence type="ECO:0000256" key="6">
    <source>
        <dbReference type="ARBA" id="ARBA00023040"/>
    </source>
</evidence>
<dbReference type="Pfam" id="PF00002">
    <property type="entry name" value="7tm_2"/>
    <property type="match status" value="2"/>
</dbReference>
<dbReference type="Gene3D" id="4.10.1240.10">
    <property type="entry name" value="GPCR, family 2, extracellular hormone receptor domain"/>
    <property type="match status" value="1"/>
</dbReference>